<reference evidence="3 4" key="1">
    <citation type="submission" date="2022-10" db="EMBL/GenBank/DDBJ databases">
        <title>Comparative genomics and taxonomic characterization of three novel marine species of genus Reichenbachiella exhibiting antioxidant and polysaccharide degradation activities.</title>
        <authorList>
            <person name="Muhammad N."/>
            <person name="Lee Y.-J."/>
            <person name="Ko J."/>
            <person name="Kim S.-G."/>
        </authorList>
    </citation>
    <scope>NUCLEOTIDE SEQUENCE [LARGE SCALE GENOMIC DNA]</scope>
    <source>
        <strain evidence="3 4">ABR2-5</strain>
    </source>
</reference>
<evidence type="ECO:0000313" key="4">
    <source>
        <dbReference type="Proteomes" id="UP001300692"/>
    </source>
</evidence>
<proteinExistence type="predicted"/>
<dbReference type="EMBL" id="JAOYOD010000001">
    <property type="protein sequence ID" value="MCV9388201.1"/>
    <property type="molecule type" value="Genomic_DNA"/>
</dbReference>
<feature type="chain" id="PRO_5046742470" evidence="1">
    <location>
        <begin position="21"/>
        <end position="201"/>
    </location>
</feature>
<gene>
    <name evidence="3" type="ORF">N7U62_16080</name>
</gene>
<evidence type="ECO:0000259" key="2">
    <source>
        <dbReference type="Pfam" id="PF04264"/>
    </source>
</evidence>
<dbReference type="PROSITE" id="PS51257">
    <property type="entry name" value="PROKAR_LIPOPROTEIN"/>
    <property type="match status" value="1"/>
</dbReference>
<comment type="caution">
    <text evidence="3">The sequence shown here is derived from an EMBL/GenBank/DDBJ whole genome shotgun (WGS) entry which is preliminary data.</text>
</comment>
<protein>
    <submittedName>
        <fullName evidence="3">YceI family protein</fullName>
    </submittedName>
</protein>
<keyword evidence="4" id="KW-1185">Reference proteome</keyword>
<dbReference type="InterPro" id="IPR007372">
    <property type="entry name" value="Lipid/polyisoprenoid-bd_YceI"/>
</dbReference>
<dbReference type="Pfam" id="PF04264">
    <property type="entry name" value="YceI"/>
    <property type="match status" value="1"/>
</dbReference>
<feature type="signal peptide" evidence="1">
    <location>
        <begin position="1"/>
        <end position="20"/>
    </location>
</feature>
<feature type="domain" description="Lipid/polyisoprenoid-binding YceI-like" evidence="2">
    <location>
        <begin position="37"/>
        <end position="167"/>
    </location>
</feature>
<dbReference type="Proteomes" id="UP001300692">
    <property type="component" value="Unassembled WGS sequence"/>
</dbReference>
<accession>A0ABT3CX99</accession>
<dbReference type="RefSeq" id="WP_264139037.1">
    <property type="nucleotide sequence ID" value="NZ_JAOYOD010000001.1"/>
</dbReference>
<sequence>MKLKNNILILAALVVTFACSTKKGGETASEEKEVVTYDPSAAKIKWTAFKLTDRVGVSGTFDQVAVTPGTGSTIDSLLTDGSFVITTESVNSNEATRDPKIRESFFGVFNTPEIKGSILSAKDGKGEVSLMMNDTTNTVPFTYAATDSTVVMTTTVDVTNWNGGAAIDSLNSVCELLHKGADGVSKLWPDVVVQVTIPAKK</sequence>
<evidence type="ECO:0000313" key="3">
    <source>
        <dbReference type="EMBL" id="MCV9388201.1"/>
    </source>
</evidence>
<name>A0ABT3CX99_9BACT</name>
<keyword evidence="1" id="KW-0732">Signal</keyword>
<evidence type="ECO:0000256" key="1">
    <source>
        <dbReference type="SAM" id="SignalP"/>
    </source>
</evidence>
<dbReference type="SUPFAM" id="SSF101874">
    <property type="entry name" value="YceI-like"/>
    <property type="match status" value="1"/>
</dbReference>
<organism evidence="3 4">
    <name type="scientific">Reichenbachiella ulvae</name>
    <dbReference type="NCBI Taxonomy" id="2980104"/>
    <lineage>
        <taxon>Bacteria</taxon>
        <taxon>Pseudomonadati</taxon>
        <taxon>Bacteroidota</taxon>
        <taxon>Cytophagia</taxon>
        <taxon>Cytophagales</taxon>
        <taxon>Reichenbachiellaceae</taxon>
        <taxon>Reichenbachiella</taxon>
    </lineage>
</organism>
<dbReference type="Gene3D" id="2.40.128.110">
    <property type="entry name" value="Lipid/polyisoprenoid-binding, YceI-like"/>
    <property type="match status" value="1"/>
</dbReference>
<dbReference type="InterPro" id="IPR036761">
    <property type="entry name" value="TTHA0802/YceI-like_sf"/>
</dbReference>